<evidence type="ECO:0000313" key="8">
    <source>
        <dbReference type="EMBL" id="SEC72954.1"/>
    </source>
</evidence>
<dbReference type="SUPFAM" id="SSF48452">
    <property type="entry name" value="TPR-like"/>
    <property type="match status" value="1"/>
</dbReference>
<evidence type="ECO:0000256" key="3">
    <source>
        <dbReference type="ARBA" id="ARBA00022729"/>
    </source>
</evidence>
<dbReference type="Pfam" id="PF07980">
    <property type="entry name" value="SusD_RagB"/>
    <property type="match status" value="1"/>
</dbReference>
<dbReference type="AlphaFoldDB" id="A0A1H4UXS1"/>
<evidence type="ECO:0000256" key="4">
    <source>
        <dbReference type="ARBA" id="ARBA00023136"/>
    </source>
</evidence>
<gene>
    <name evidence="8" type="ORF">SAMN05192540_3928</name>
</gene>
<protein>
    <submittedName>
        <fullName evidence="8">Starch-binding associating with outer membrane</fullName>
    </submittedName>
</protein>
<keyword evidence="3" id="KW-0732">Signal</keyword>
<evidence type="ECO:0000256" key="2">
    <source>
        <dbReference type="ARBA" id="ARBA00006275"/>
    </source>
</evidence>
<evidence type="ECO:0000256" key="5">
    <source>
        <dbReference type="ARBA" id="ARBA00023237"/>
    </source>
</evidence>
<evidence type="ECO:0000256" key="1">
    <source>
        <dbReference type="ARBA" id="ARBA00004442"/>
    </source>
</evidence>
<reference evidence="8 9" key="1">
    <citation type="submission" date="2016-10" db="EMBL/GenBank/DDBJ databases">
        <authorList>
            <person name="de Groot N.N."/>
        </authorList>
    </citation>
    <scope>NUCLEOTIDE SEQUENCE [LARGE SCALE GENOMIC DNA]</scope>
    <source>
        <strain evidence="8 9">MAR_2009_71</strain>
    </source>
</reference>
<organism evidence="8 9">
    <name type="scientific">Maribacter dokdonensis</name>
    <dbReference type="NCBI Taxonomy" id="320912"/>
    <lineage>
        <taxon>Bacteria</taxon>
        <taxon>Pseudomonadati</taxon>
        <taxon>Bacteroidota</taxon>
        <taxon>Flavobacteriia</taxon>
        <taxon>Flavobacteriales</taxon>
        <taxon>Flavobacteriaceae</taxon>
        <taxon>Maribacter</taxon>
    </lineage>
</organism>
<dbReference type="PROSITE" id="PS51257">
    <property type="entry name" value="PROKAR_LIPOPROTEIN"/>
    <property type="match status" value="1"/>
</dbReference>
<evidence type="ECO:0000259" key="6">
    <source>
        <dbReference type="Pfam" id="PF07980"/>
    </source>
</evidence>
<keyword evidence="4" id="KW-0472">Membrane</keyword>
<dbReference type="RefSeq" id="WP_074674579.1">
    <property type="nucleotide sequence ID" value="NZ_FNTB01000001.1"/>
</dbReference>
<evidence type="ECO:0000259" key="7">
    <source>
        <dbReference type="Pfam" id="PF14322"/>
    </source>
</evidence>
<dbReference type="Gene3D" id="1.25.40.390">
    <property type="match status" value="1"/>
</dbReference>
<dbReference type="EMBL" id="FNTB01000001">
    <property type="protein sequence ID" value="SEC72954.1"/>
    <property type="molecule type" value="Genomic_DNA"/>
</dbReference>
<sequence>MKNIYKLLILSAIFSLTSCEDYLDKPPLDEISEVTFYQNSNDLRTAVNGFYNDLPGWQALGVGFNTLPDSNTDMGLTENPSDRLSGLAYDLPTSGSGFGAGSAWSWVEVREANFLIDRLDEATATDEADQNLIDQYSGEAYFFRAYYYFDLLVRYGDVPIFPNSFTADDEEFVFAARDPRDEVADFIISDLDRAIGLLLSFPEIPDNPRISKEAAQLFKASVALYEGTWEKYHNNTPLGVEGSEGTRFLEIAAGAALDVMNSGVFSLHNDYESLFNQVGLANNNEVMLWRDYDAVSLGVANVLQKSWPNRSGYTKFAVDSYLAADGLPTALSDVDGSNLDLNTIEIGRDPRLAALIMVPGDVVEIRDGETLLWEFPDFSDADTGNTGYESQKYRNVFYDEAVDDFSQNTSRIIMRYAEALLIYAEAKAELGTITQSDLDISINLLRNRVSMPGITLNNIAIDPNWPDYGYNLTPIQYEVRRERSVELMAEGFRTNDLLRWRAHALFNNDQPRGAFYNDGVVNTVAIETPLDSDGFILPFSNFGNYNFDPIKGYLNPIPTDELILNPNLVQTPGW</sequence>
<name>A0A1H4UXS1_9FLAO</name>
<feature type="domain" description="RagB/SusD" evidence="6">
    <location>
        <begin position="302"/>
        <end position="574"/>
    </location>
</feature>
<feature type="domain" description="SusD-like N-terminal" evidence="7">
    <location>
        <begin position="108"/>
        <end position="219"/>
    </location>
</feature>
<dbReference type="Pfam" id="PF14322">
    <property type="entry name" value="SusD-like_3"/>
    <property type="match status" value="1"/>
</dbReference>
<comment type="similarity">
    <text evidence="2">Belongs to the SusD family.</text>
</comment>
<dbReference type="InterPro" id="IPR011990">
    <property type="entry name" value="TPR-like_helical_dom_sf"/>
</dbReference>
<evidence type="ECO:0000313" key="9">
    <source>
        <dbReference type="Proteomes" id="UP000183038"/>
    </source>
</evidence>
<accession>A0A1H4UXS1</accession>
<dbReference type="InterPro" id="IPR033985">
    <property type="entry name" value="SusD-like_N"/>
</dbReference>
<dbReference type="Proteomes" id="UP000183038">
    <property type="component" value="Unassembled WGS sequence"/>
</dbReference>
<dbReference type="InterPro" id="IPR012944">
    <property type="entry name" value="SusD_RagB_dom"/>
</dbReference>
<keyword evidence="5" id="KW-0998">Cell outer membrane</keyword>
<proteinExistence type="inferred from homology"/>
<dbReference type="GO" id="GO:0009279">
    <property type="term" value="C:cell outer membrane"/>
    <property type="evidence" value="ECO:0007669"/>
    <property type="project" value="UniProtKB-SubCell"/>
</dbReference>
<dbReference type="OrthoDB" id="5694214at2"/>
<comment type="subcellular location">
    <subcellularLocation>
        <location evidence="1">Cell outer membrane</location>
    </subcellularLocation>
</comment>